<evidence type="ECO:0000256" key="5">
    <source>
        <dbReference type="ARBA" id="ARBA00022801"/>
    </source>
</evidence>
<keyword evidence="3" id="KW-0540">Nuclease</keyword>
<feature type="region of interest" description="Disordered" evidence="9">
    <location>
        <begin position="1"/>
        <end position="58"/>
    </location>
</feature>
<keyword evidence="8" id="KW-0539">Nucleus</keyword>
<evidence type="ECO:0000256" key="9">
    <source>
        <dbReference type="SAM" id="MobiDB-lite"/>
    </source>
</evidence>
<keyword evidence="7" id="KW-0234">DNA repair</keyword>
<accession>A0ABQ7CEV1</accession>
<evidence type="ECO:0000256" key="4">
    <source>
        <dbReference type="ARBA" id="ARBA00022763"/>
    </source>
</evidence>
<evidence type="ECO:0000256" key="1">
    <source>
        <dbReference type="ARBA" id="ARBA00004123"/>
    </source>
</evidence>
<evidence type="ECO:0000313" key="11">
    <source>
        <dbReference type="Proteomes" id="UP000266723"/>
    </source>
</evidence>
<reference evidence="10 11" key="1">
    <citation type="journal article" date="2020" name="BMC Genomics">
        <title>Intraspecific diversification of the crop wild relative Brassica cretica Lam. using demographic model selection.</title>
        <authorList>
            <person name="Kioukis A."/>
            <person name="Michalopoulou V.A."/>
            <person name="Briers L."/>
            <person name="Pirintsos S."/>
            <person name="Studholme D.J."/>
            <person name="Pavlidis P."/>
            <person name="Sarris P.F."/>
        </authorList>
    </citation>
    <scope>NUCLEOTIDE SEQUENCE [LARGE SCALE GENOMIC DNA]</scope>
    <source>
        <strain evidence="11">cv. PFS-1207/04</strain>
    </source>
</reference>
<evidence type="ECO:0000256" key="7">
    <source>
        <dbReference type="ARBA" id="ARBA00023204"/>
    </source>
</evidence>
<gene>
    <name evidence="10" type="ORF">DY000_02000613</name>
</gene>
<evidence type="ECO:0000256" key="6">
    <source>
        <dbReference type="ARBA" id="ARBA00022839"/>
    </source>
</evidence>
<comment type="caution">
    <text evidence="10">The sequence shown here is derived from an EMBL/GenBank/DDBJ whole genome shotgun (WGS) entry which is preliminary data.</text>
</comment>
<dbReference type="Gene3D" id="3.30.870.10">
    <property type="entry name" value="Endonuclease Chain A"/>
    <property type="match status" value="1"/>
</dbReference>
<evidence type="ECO:0000256" key="2">
    <source>
        <dbReference type="ARBA" id="ARBA00010205"/>
    </source>
</evidence>
<protein>
    <submittedName>
        <fullName evidence="10">Uncharacterized protein</fullName>
    </submittedName>
</protein>
<dbReference type="Pfam" id="PF06087">
    <property type="entry name" value="Tyr-DNA_phospho"/>
    <property type="match status" value="1"/>
</dbReference>
<dbReference type="EMBL" id="QGKV02000832">
    <property type="protein sequence ID" value="KAF3550475.1"/>
    <property type="molecule type" value="Genomic_DNA"/>
</dbReference>
<evidence type="ECO:0000256" key="8">
    <source>
        <dbReference type="ARBA" id="ARBA00023242"/>
    </source>
</evidence>
<name>A0ABQ7CEV1_BRACR</name>
<keyword evidence="4" id="KW-0227">DNA damage</keyword>
<keyword evidence="11" id="KW-1185">Reference proteome</keyword>
<dbReference type="SUPFAM" id="SSF56024">
    <property type="entry name" value="Phospholipase D/nuclease"/>
    <property type="match status" value="1"/>
</dbReference>
<evidence type="ECO:0000313" key="10">
    <source>
        <dbReference type="EMBL" id="KAF3550475.1"/>
    </source>
</evidence>
<dbReference type="InterPro" id="IPR010347">
    <property type="entry name" value="Tdp1"/>
</dbReference>
<organism evidence="10 11">
    <name type="scientific">Brassica cretica</name>
    <name type="common">Mustard</name>
    <dbReference type="NCBI Taxonomy" id="69181"/>
    <lineage>
        <taxon>Eukaryota</taxon>
        <taxon>Viridiplantae</taxon>
        <taxon>Streptophyta</taxon>
        <taxon>Embryophyta</taxon>
        <taxon>Tracheophyta</taxon>
        <taxon>Spermatophyta</taxon>
        <taxon>Magnoliopsida</taxon>
        <taxon>eudicotyledons</taxon>
        <taxon>Gunneridae</taxon>
        <taxon>Pentapetalae</taxon>
        <taxon>rosids</taxon>
        <taxon>malvids</taxon>
        <taxon>Brassicales</taxon>
        <taxon>Brassicaceae</taxon>
        <taxon>Brassiceae</taxon>
        <taxon>Brassica</taxon>
    </lineage>
</organism>
<keyword evidence="5" id="KW-0378">Hydrolase</keyword>
<comment type="similarity">
    <text evidence="2">Belongs to the tyrosyl-DNA phosphodiesterase family.</text>
</comment>
<proteinExistence type="inferred from homology"/>
<dbReference type="PANTHER" id="PTHR12415">
    <property type="entry name" value="TYROSYL-DNA PHOSPHODIESTERASE 1"/>
    <property type="match status" value="1"/>
</dbReference>
<evidence type="ECO:0000256" key="3">
    <source>
        <dbReference type="ARBA" id="ARBA00022722"/>
    </source>
</evidence>
<dbReference type="Proteomes" id="UP000266723">
    <property type="component" value="Unassembled WGS sequence"/>
</dbReference>
<sequence>MRGEADTWPEMEAVARKMAEEVETESSGSSEAETEESPRSVGRWGAAPVTGKTGKERVHSQVLKIREEDLCVLVEDKAANGRFVQHPRRLTAWGALQKNNSQLMIRSYELGVLFLPSPVKTQGCSFSCTDNNSSTKKVKQETKGEVEKRSKLVTMTWQGNRDSPEIISLPVPYQLPPKPYSSEDVPWSWDRGYSKKDVYGQVWPR</sequence>
<comment type="subcellular location">
    <subcellularLocation>
        <location evidence="1">Nucleus</location>
    </subcellularLocation>
</comment>
<dbReference type="PANTHER" id="PTHR12415:SF0">
    <property type="entry name" value="TYROSYL-DNA PHOSPHODIESTERASE 1"/>
    <property type="match status" value="1"/>
</dbReference>
<keyword evidence="6" id="KW-0269">Exonuclease</keyword>